<dbReference type="Proteomes" id="UP000286576">
    <property type="component" value="Unassembled WGS sequence"/>
</dbReference>
<evidence type="ECO:0000313" key="1">
    <source>
        <dbReference type="EMBL" id="RIV85843.1"/>
    </source>
</evidence>
<organism evidence="1 2">
    <name type="scientific">Aurantiacibacter zhengii</name>
    <dbReference type="NCBI Taxonomy" id="2307003"/>
    <lineage>
        <taxon>Bacteria</taxon>
        <taxon>Pseudomonadati</taxon>
        <taxon>Pseudomonadota</taxon>
        <taxon>Alphaproteobacteria</taxon>
        <taxon>Sphingomonadales</taxon>
        <taxon>Erythrobacteraceae</taxon>
        <taxon>Aurantiacibacter</taxon>
    </lineage>
</organism>
<keyword evidence="2" id="KW-1185">Reference proteome</keyword>
<evidence type="ECO:0000313" key="2">
    <source>
        <dbReference type="Proteomes" id="UP000286576"/>
    </source>
</evidence>
<sequence length="159" mass="17140">MFFHDQLLFPHASEAQGKREEGLLMKTPDTKRALPIAAAVLTLGLTTACATTGGSAALDGEARLAEMVQGKTAGEPQSCIPALLDNRLTVIDETAVVYDAGNTIYVARPENPRSLDEQDILVIERSGGQLCKQDIVRTVDRNFGFTTGAVFLGDFVPYR</sequence>
<proteinExistence type="predicted"/>
<dbReference type="AlphaFoldDB" id="A0A418NRY0"/>
<name>A0A418NRY0_9SPHN</name>
<dbReference type="EMBL" id="QXFL01000004">
    <property type="protein sequence ID" value="RIV85843.1"/>
    <property type="molecule type" value="Genomic_DNA"/>
</dbReference>
<reference evidence="1 2" key="1">
    <citation type="submission" date="2018-08" db="EMBL/GenBank/DDBJ databases">
        <title>Erythrobacter zhengii sp.nov., a bacterium isolated from deep-sea sediment.</title>
        <authorList>
            <person name="Fang C."/>
            <person name="Wu Y.-H."/>
            <person name="Sun C."/>
            <person name="Wang H."/>
            <person name="Cheng H."/>
            <person name="Meng F.-X."/>
            <person name="Wang C.-S."/>
            <person name="Xu X.-W."/>
        </authorList>
    </citation>
    <scope>NUCLEOTIDE SEQUENCE [LARGE SCALE GENOMIC DNA]</scope>
    <source>
        <strain evidence="1 2">V18</strain>
    </source>
</reference>
<gene>
    <name evidence="1" type="ORF">D2V07_11040</name>
</gene>
<comment type="caution">
    <text evidence="1">The sequence shown here is derived from an EMBL/GenBank/DDBJ whole genome shotgun (WGS) entry which is preliminary data.</text>
</comment>
<protein>
    <submittedName>
        <fullName evidence="1">Uncharacterized protein</fullName>
    </submittedName>
</protein>
<accession>A0A418NRY0</accession>